<dbReference type="Pfam" id="PF12833">
    <property type="entry name" value="HTH_18"/>
    <property type="match status" value="1"/>
</dbReference>
<dbReference type="SUPFAM" id="SSF46689">
    <property type="entry name" value="Homeodomain-like"/>
    <property type="match status" value="1"/>
</dbReference>
<evidence type="ECO:0000256" key="2">
    <source>
        <dbReference type="ARBA" id="ARBA00023125"/>
    </source>
</evidence>
<dbReference type="EMBL" id="JAJNDB010000005">
    <property type="protein sequence ID" value="MCD2196271.1"/>
    <property type="molecule type" value="Genomic_DNA"/>
</dbReference>
<feature type="region of interest" description="Disordered" evidence="4">
    <location>
        <begin position="107"/>
        <end position="142"/>
    </location>
</feature>
<proteinExistence type="predicted"/>
<keyword evidence="1" id="KW-0805">Transcription regulation</keyword>
<evidence type="ECO:0000259" key="5">
    <source>
        <dbReference type="PROSITE" id="PS01124"/>
    </source>
</evidence>
<gene>
    <name evidence="6" type="ORF">LQ327_23120</name>
</gene>
<sequence>MRVDHHWQVLSADRLVGTEIHRFADEVTAVEWAKGHVRSAPGGSTAVVLCKDGATDETDPAVPAFMVWSGAEGLMVTEWQGRDTPDDVAAARSEVLARTVHAADLGLRAVPGTGNHSDRENGTEPAPPEPLQCDPLEDDRSRAVSRGAEVALRAIHDPVSAAVGVLIERYSQTVGEASTMLFDMAAERGVGIDEIAHGVIERTLEDTVDEFGPPEPAMVRRAVAFIDEHARREISVEEIAEAAGASRRALEYAFQKHLGQTPSAYLREVRLEGAHRDLVDADSTNGATVASVAAQWMFNHPGRFSVEYRATYGNSPSHTLRR</sequence>
<evidence type="ECO:0000256" key="3">
    <source>
        <dbReference type="ARBA" id="ARBA00023163"/>
    </source>
</evidence>
<protein>
    <submittedName>
        <fullName evidence="6">Helix-turn-helix transcriptional regulator</fullName>
    </submittedName>
</protein>
<name>A0ABS8PFS9_9PSEU</name>
<accession>A0ABS8PFS9</accession>
<feature type="domain" description="HTH araC/xylS-type" evidence="5">
    <location>
        <begin position="220"/>
        <end position="322"/>
    </location>
</feature>
<dbReference type="InterPro" id="IPR018060">
    <property type="entry name" value="HTH_AraC"/>
</dbReference>
<dbReference type="RefSeq" id="WP_230738124.1">
    <property type="nucleotide sequence ID" value="NZ_JAJNDB010000005.1"/>
</dbReference>
<dbReference type="Gene3D" id="1.10.10.60">
    <property type="entry name" value="Homeodomain-like"/>
    <property type="match status" value="1"/>
</dbReference>
<evidence type="ECO:0000313" key="6">
    <source>
        <dbReference type="EMBL" id="MCD2196271.1"/>
    </source>
</evidence>
<evidence type="ECO:0000256" key="1">
    <source>
        <dbReference type="ARBA" id="ARBA00023015"/>
    </source>
</evidence>
<dbReference type="Proteomes" id="UP001199469">
    <property type="component" value="Unassembled WGS sequence"/>
</dbReference>
<keyword evidence="7" id="KW-1185">Reference proteome</keyword>
<keyword evidence="3" id="KW-0804">Transcription</keyword>
<dbReference type="SMART" id="SM00342">
    <property type="entry name" value="HTH_ARAC"/>
    <property type="match status" value="1"/>
</dbReference>
<evidence type="ECO:0000256" key="4">
    <source>
        <dbReference type="SAM" id="MobiDB-lite"/>
    </source>
</evidence>
<organism evidence="6 7">
    <name type="scientific">Actinomycetospora endophytica</name>
    <dbReference type="NCBI Taxonomy" id="2291215"/>
    <lineage>
        <taxon>Bacteria</taxon>
        <taxon>Bacillati</taxon>
        <taxon>Actinomycetota</taxon>
        <taxon>Actinomycetes</taxon>
        <taxon>Pseudonocardiales</taxon>
        <taxon>Pseudonocardiaceae</taxon>
        <taxon>Actinomycetospora</taxon>
    </lineage>
</organism>
<evidence type="ECO:0000313" key="7">
    <source>
        <dbReference type="Proteomes" id="UP001199469"/>
    </source>
</evidence>
<reference evidence="6 7" key="1">
    <citation type="submission" date="2021-11" db="EMBL/GenBank/DDBJ databases">
        <title>Draft genome sequence of Actinomycetospora sp. SF1 isolated from the rhizosphere soil.</title>
        <authorList>
            <person name="Duangmal K."/>
            <person name="Chantavorakit T."/>
        </authorList>
    </citation>
    <scope>NUCLEOTIDE SEQUENCE [LARGE SCALE GENOMIC DNA]</scope>
    <source>
        <strain evidence="6 7">TBRC 5722</strain>
    </source>
</reference>
<dbReference type="InterPro" id="IPR009057">
    <property type="entry name" value="Homeodomain-like_sf"/>
</dbReference>
<dbReference type="InterPro" id="IPR050204">
    <property type="entry name" value="AraC_XylS_family_regulators"/>
</dbReference>
<comment type="caution">
    <text evidence="6">The sequence shown here is derived from an EMBL/GenBank/DDBJ whole genome shotgun (WGS) entry which is preliminary data.</text>
</comment>
<keyword evidence="2" id="KW-0238">DNA-binding</keyword>
<dbReference type="PROSITE" id="PS01124">
    <property type="entry name" value="HTH_ARAC_FAMILY_2"/>
    <property type="match status" value="1"/>
</dbReference>
<dbReference type="PANTHER" id="PTHR46796:SF12">
    <property type="entry name" value="HTH-TYPE DNA-BINDING TRANSCRIPTIONAL ACTIVATOR EUTR"/>
    <property type="match status" value="1"/>
</dbReference>
<dbReference type="PANTHER" id="PTHR46796">
    <property type="entry name" value="HTH-TYPE TRANSCRIPTIONAL ACTIVATOR RHAS-RELATED"/>
    <property type="match status" value="1"/>
</dbReference>